<reference evidence="1" key="1">
    <citation type="submission" date="2020-07" db="EMBL/GenBank/DDBJ databases">
        <authorList>
            <person name="Nieuwenhuis M."/>
            <person name="Van De Peppel L.J.J."/>
        </authorList>
    </citation>
    <scope>NUCLEOTIDE SEQUENCE</scope>
    <source>
        <strain evidence="1">AP01</strain>
        <tissue evidence="1">Mycelium</tissue>
    </source>
</reference>
<name>A0A9P7KCB1_9AGAR</name>
<sequence>MVDCPEQEESERRALEVVATDWTTATELNKNATAAVNPAKNRRRGSISITRFGQLADESSKLSQGPPPTLSATASRTTFYQAQPTNDSIKSFASGASAYVNGEGVHMEDDHVTQMLHIAGRKTISKAVGGFLPRRLSRAHSTSVFVGEANMIIGVSVEESTVESAEGAEASQTIIHAGALRNQPSRVTMAGSSPARNSWVAKAKGFTQRFRRKSKASGPITSPL</sequence>
<protein>
    <submittedName>
        <fullName evidence="1">Uncharacterized protein</fullName>
    </submittedName>
</protein>
<proteinExistence type="predicted"/>
<comment type="caution">
    <text evidence="1">The sequence shown here is derived from an EMBL/GenBank/DDBJ whole genome shotgun (WGS) entry which is preliminary data.</text>
</comment>
<dbReference type="Proteomes" id="UP000775547">
    <property type="component" value="Unassembled WGS sequence"/>
</dbReference>
<dbReference type="EMBL" id="JABCKV010000040">
    <property type="protein sequence ID" value="KAG5645403.1"/>
    <property type="molecule type" value="Genomic_DNA"/>
</dbReference>
<gene>
    <name evidence="1" type="ORF">DXG03_006227</name>
</gene>
<keyword evidence="2" id="KW-1185">Reference proteome</keyword>
<evidence type="ECO:0000313" key="1">
    <source>
        <dbReference type="EMBL" id="KAG5645403.1"/>
    </source>
</evidence>
<evidence type="ECO:0000313" key="2">
    <source>
        <dbReference type="Proteomes" id="UP000775547"/>
    </source>
</evidence>
<dbReference type="OrthoDB" id="3191896at2759"/>
<reference evidence="1" key="2">
    <citation type="submission" date="2021-10" db="EMBL/GenBank/DDBJ databases">
        <title>Phylogenomics reveals ancestral predisposition of the termite-cultivated fungus Termitomyces towards a domesticated lifestyle.</title>
        <authorList>
            <person name="Auxier B."/>
            <person name="Grum-Grzhimaylo A."/>
            <person name="Cardenas M.E."/>
            <person name="Lodge J.D."/>
            <person name="Laessoe T."/>
            <person name="Pedersen O."/>
            <person name="Smith M.E."/>
            <person name="Kuyper T.W."/>
            <person name="Franco-Molano E.A."/>
            <person name="Baroni T.J."/>
            <person name="Aanen D.K."/>
        </authorList>
    </citation>
    <scope>NUCLEOTIDE SEQUENCE</scope>
    <source>
        <strain evidence="1">AP01</strain>
        <tissue evidence="1">Mycelium</tissue>
    </source>
</reference>
<dbReference type="AlphaFoldDB" id="A0A9P7KCB1"/>
<accession>A0A9P7KCB1</accession>
<organism evidence="1 2">
    <name type="scientific">Asterophora parasitica</name>
    <dbReference type="NCBI Taxonomy" id="117018"/>
    <lineage>
        <taxon>Eukaryota</taxon>
        <taxon>Fungi</taxon>
        <taxon>Dikarya</taxon>
        <taxon>Basidiomycota</taxon>
        <taxon>Agaricomycotina</taxon>
        <taxon>Agaricomycetes</taxon>
        <taxon>Agaricomycetidae</taxon>
        <taxon>Agaricales</taxon>
        <taxon>Tricholomatineae</taxon>
        <taxon>Lyophyllaceae</taxon>
        <taxon>Asterophora</taxon>
    </lineage>
</organism>